<keyword evidence="6" id="KW-1133">Transmembrane helix</keyword>
<comment type="similarity">
    <text evidence="3">Belongs to the LptF/LptG family.</text>
</comment>
<keyword evidence="5" id="KW-0812">Transmembrane</keyword>
<organism evidence="9">
    <name type="scientific">Escherichia coli</name>
    <dbReference type="NCBI Taxonomy" id="562"/>
    <lineage>
        <taxon>Bacteria</taxon>
        <taxon>Pseudomonadati</taxon>
        <taxon>Pseudomonadota</taxon>
        <taxon>Gammaproteobacteria</taxon>
        <taxon>Enterobacterales</taxon>
        <taxon>Enterobacteriaceae</taxon>
        <taxon>Escherichia</taxon>
    </lineage>
</organism>
<comment type="subunit">
    <text evidence="8">Component of the lipopolysaccharide transport and assembly complex. The LptBFG transporter is composed of two ATP-binding proteins (LptB) and two transmembrane proteins (LptF and LptG).</text>
</comment>
<evidence type="ECO:0000313" key="9">
    <source>
        <dbReference type="EMBL" id="HAG5768469.1"/>
    </source>
</evidence>
<evidence type="ECO:0000256" key="1">
    <source>
        <dbReference type="ARBA" id="ARBA00002265"/>
    </source>
</evidence>
<dbReference type="NCBIfam" id="TIGR04408">
    <property type="entry name" value="LptG_lptG"/>
    <property type="match status" value="1"/>
</dbReference>
<dbReference type="GO" id="GO:0043190">
    <property type="term" value="C:ATP-binding cassette (ABC) transporter complex"/>
    <property type="evidence" value="ECO:0007669"/>
    <property type="project" value="InterPro"/>
</dbReference>
<comment type="function">
    <text evidence="1">Part of the ABC transporter complex LptBFG involved in the translocation of lipopolysaccharide (LPS) from the inner membrane to the outer membrane.</text>
</comment>
<dbReference type="EMBL" id="DAAYTU010000001">
    <property type="protein sequence ID" value="HAG5768469.1"/>
    <property type="molecule type" value="Genomic_DNA"/>
</dbReference>
<gene>
    <name evidence="9" type="primary">lptG</name>
    <name evidence="9" type="ORF">GGB84_000032</name>
</gene>
<comment type="subcellular location">
    <subcellularLocation>
        <location evidence="2">Cell membrane</location>
        <topology evidence="2">Multi-pass membrane protein</topology>
    </subcellularLocation>
</comment>
<comment type="caution">
    <text evidence="9">The sequence shown here is derived from an EMBL/GenBank/DDBJ whole genome shotgun (WGS) entry which is preliminary data.</text>
</comment>
<evidence type="ECO:0000256" key="5">
    <source>
        <dbReference type="ARBA" id="ARBA00022692"/>
    </source>
</evidence>
<reference evidence="9" key="1">
    <citation type="journal article" date="2018" name="Genome Biol.">
        <title>SKESA: strategic k-mer extension for scrupulous assemblies.</title>
        <authorList>
            <person name="Souvorov A."/>
            <person name="Agarwala R."/>
            <person name="Lipman D.J."/>
        </authorList>
    </citation>
    <scope>NUCLEOTIDE SEQUENCE [LARGE SCALE GENOMIC DNA]</scope>
    <source>
        <strain evidence="9">1839</strain>
    </source>
</reference>
<dbReference type="InterPro" id="IPR030923">
    <property type="entry name" value="LptG"/>
</dbReference>
<dbReference type="GO" id="GO:0055085">
    <property type="term" value="P:transmembrane transport"/>
    <property type="evidence" value="ECO:0007669"/>
    <property type="project" value="InterPro"/>
</dbReference>
<protein>
    <submittedName>
        <fullName evidence="9">LPS export ABC transporter permease LptG</fullName>
    </submittedName>
</protein>
<dbReference type="AlphaFoldDB" id="A0A765T5I7"/>
<evidence type="ECO:0000256" key="7">
    <source>
        <dbReference type="ARBA" id="ARBA00023136"/>
    </source>
</evidence>
<dbReference type="PANTHER" id="PTHR33529:SF2">
    <property type="entry name" value="LIPOPOLYSACCHARIDE EXPORT SYSTEM PERMEASE PROTEIN LPTG"/>
    <property type="match status" value="1"/>
</dbReference>
<name>A0A765T5I7_ECOLX</name>
<evidence type="ECO:0000256" key="6">
    <source>
        <dbReference type="ARBA" id="ARBA00022989"/>
    </source>
</evidence>
<reference evidence="9" key="2">
    <citation type="submission" date="2020-02" db="EMBL/GenBank/DDBJ databases">
        <authorList>
            <consortium name="NCBI Pathogen Detection Project"/>
        </authorList>
    </citation>
    <scope>NUCLEOTIDE SEQUENCE</scope>
    <source>
        <strain evidence="9">1839</strain>
    </source>
</reference>
<keyword evidence="4" id="KW-1003">Cell membrane</keyword>
<accession>A0A765T5I7</accession>
<dbReference type="GO" id="GO:0015920">
    <property type="term" value="P:lipopolysaccharide transport"/>
    <property type="evidence" value="ECO:0007669"/>
    <property type="project" value="TreeGrafter"/>
</dbReference>
<sequence>MNIFSRYLIRYVFLGFAAAAGLLLPLFTTFNLINELDDVSPGGYRWTQAVMVALMTLPRTLIDLGPFIALLGGIVGLGQMSKNCELTAIRTTGFSIFRIAMVVLVAGILWAVSLGAIDEWVASPLQQHALQIKSTATALGDDHDITGNMLWARRGNEFVTVKSLNEQGQPVGVEIFHYRDDLSLESYIYARSATIEENKTWMLHGVNHKKWHNGKESLETLDKLAWQSTFTSMNLQELSMPGNSFSVRQLNHYIHYLQETGQPGSEYRLALWEKLGHPILTLAMILLAVPFTFSAPRAPGMGSRLAVGVIVGLLTWISYQIMANLGLLFALSAPVTALGLPIAFMLAALILVYRYDRKH</sequence>
<evidence type="ECO:0000256" key="8">
    <source>
        <dbReference type="ARBA" id="ARBA00026081"/>
    </source>
</evidence>
<evidence type="ECO:0000256" key="4">
    <source>
        <dbReference type="ARBA" id="ARBA00022475"/>
    </source>
</evidence>
<proteinExistence type="inferred from homology"/>
<dbReference type="PANTHER" id="PTHR33529">
    <property type="entry name" value="SLR0882 PROTEIN-RELATED"/>
    <property type="match status" value="1"/>
</dbReference>
<evidence type="ECO:0000256" key="3">
    <source>
        <dbReference type="ARBA" id="ARBA00007725"/>
    </source>
</evidence>
<keyword evidence="7" id="KW-0472">Membrane</keyword>
<dbReference type="InterPro" id="IPR005495">
    <property type="entry name" value="LptG/LptF_permease"/>
</dbReference>
<dbReference type="Pfam" id="PF03739">
    <property type="entry name" value="LptF_LptG"/>
    <property type="match status" value="1"/>
</dbReference>
<evidence type="ECO:0000256" key="2">
    <source>
        <dbReference type="ARBA" id="ARBA00004651"/>
    </source>
</evidence>